<protein>
    <recommendedName>
        <fullName evidence="3">SbsA Ig-like domain-containing protein</fullName>
    </recommendedName>
</protein>
<dbReference type="KEGG" id="tsa:AciPR4_3608"/>
<keyword evidence="2" id="KW-1185">Reference proteome</keyword>
<dbReference type="HOGENOM" id="CLU_1045629_0_0_0"/>
<reference evidence="1 2" key="1">
    <citation type="journal article" date="2012" name="Stand. Genomic Sci.">
        <title>Complete genome sequence of Terriglobus saanensis type strain SP1PR4(T), an Acidobacteria from tundra soil.</title>
        <authorList>
            <person name="Rawat S.R."/>
            <person name="Mannisto M.K."/>
            <person name="Starovoytov V."/>
            <person name="Goodwin L."/>
            <person name="Nolan M."/>
            <person name="Hauser L."/>
            <person name="Land M."/>
            <person name="Davenport K.W."/>
            <person name="Woyke T."/>
            <person name="Haggblom M.M."/>
        </authorList>
    </citation>
    <scope>NUCLEOTIDE SEQUENCE</scope>
    <source>
        <strain evidence="2">ATCC BAA-1853 / DSM 23119 / SP1PR4</strain>
    </source>
</reference>
<dbReference type="eggNOG" id="ENOG502ZCER">
    <property type="taxonomic scope" value="Bacteria"/>
</dbReference>
<dbReference type="RefSeq" id="WP_013570091.1">
    <property type="nucleotide sequence ID" value="NC_014963.1"/>
</dbReference>
<dbReference type="Proteomes" id="UP000006844">
    <property type="component" value="Chromosome"/>
</dbReference>
<gene>
    <name evidence="1" type="ordered locus">AciPR4_3608</name>
</gene>
<dbReference type="AlphaFoldDB" id="E8UZL8"/>
<accession>E8UZL8</accession>
<proteinExistence type="predicted"/>
<sequence>MIAALIAGMALASTSAAPQVVSISPSARSIPANTLRLYVTFDHPARGVVATRDLRLLDDAGRTIDGAFMDFGQDLWSPDGRRLTVLFDPGRVKRGVEGDGESAAPLQVGRSFTVEVSGKRFHYQVTPAVRTAIAPQTWRLALPKAGSREALTVTFDREMDDALLRDQLEVVDAQGRSQPGQVTASASGRVWSWRPKHGWRIGAYRLAVGSSLEDVSGNRVGEALDHDVGSPDAPHESLAIRFTVERHRE</sequence>
<evidence type="ECO:0000313" key="1">
    <source>
        <dbReference type="EMBL" id="ADV84361.1"/>
    </source>
</evidence>
<evidence type="ECO:0000313" key="2">
    <source>
        <dbReference type="Proteomes" id="UP000006844"/>
    </source>
</evidence>
<organism evidence="1 2">
    <name type="scientific">Terriglobus saanensis (strain ATCC BAA-1853 / DSM 23119 / SP1PR4)</name>
    <dbReference type="NCBI Taxonomy" id="401053"/>
    <lineage>
        <taxon>Bacteria</taxon>
        <taxon>Pseudomonadati</taxon>
        <taxon>Acidobacteriota</taxon>
        <taxon>Terriglobia</taxon>
        <taxon>Terriglobales</taxon>
        <taxon>Acidobacteriaceae</taxon>
        <taxon>Terriglobus</taxon>
    </lineage>
</organism>
<dbReference type="OrthoDB" id="246488at2"/>
<dbReference type="EMBL" id="CP002467">
    <property type="protein sequence ID" value="ADV84361.1"/>
    <property type="molecule type" value="Genomic_DNA"/>
</dbReference>
<evidence type="ECO:0008006" key="3">
    <source>
        <dbReference type="Google" id="ProtNLM"/>
    </source>
</evidence>
<dbReference type="STRING" id="401053.AciPR4_3608"/>
<name>E8UZL8_TERSS</name>